<dbReference type="PANTHER" id="PTHR13847:SF281">
    <property type="entry name" value="FAD DEPENDENT OXIDOREDUCTASE DOMAIN-CONTAINING PROTEIN"/>
    <property type="match status" value="1"/>
</dbReference>
<dbReference type="Proteomes" id="UP001374803">
    <property type="component" value="Chromosome"/>
</dbReference>
<name>A0ABZ2L281_9BACT</name>
<dbReference type="Gene3D" id="3.30.9.10">
    <property type="entry name" value="D-Amino Acid Oxidase, subunit A, domain 2"/>
    <property type="match status" value="1"/>
</dbReference>
<gene>
    <name evidence="7" type="ORF">LVJ94_41385</name>
</gene>
<dbReference type="InterPro" id="IPR036188">
    <property type="entry name" value="FAD/NAD-bd_sf"/>
</dbReference>
<feature type="domain" description="Rieske" evidence="6">
    <location>
        <begin position="439"/>
        <end position="524"/>
    </location>
</feature>
<sequence length="524" mass="57060">MAPALPRAAGEVIRMLSTELDHRSLWQETASGVTCPRLERGLHVDVAIVGAGITGLTAALLLKRMGHRVAVLEAHTVGGENSLHTTAHLTEAVDARYATIEKKFGLTAAQEVAFSGQAALARIRGFVRELNIDCVHRTVPGFLYTEREDGLRDLHLEYEAAARAGVHVDMVRDVPLPFRCAAAVRFPDQAQIHAARYLEGLAHAIPGDGCHIFDGALVREVEEGEPCTLHVASGLDAGAPEQRVTCDRVIFGTSAPPTRFALQTKLAHYRSYAIARVDSGDVPLALFWDTDDPYHYTRIAEIFGKRYLIVGGEDHKTGQKGNAEDCWTRLEEYARVRYGAAPVTHRWSGQILEPVDGLPYIGKIPGKERLSIGVGYSGNGMTFGTLAGMLLAEPESARSKDLLQLYAPSRMTPVASAKDFVTENVDFPAHFLGDRLRAPDARSVEDVERGEGKIVKLGGERLAVYRDDGGALHTFSPVCPHLGCHVAFNNAERSWDCPCHGSRFDTEGRVLHGPATRGLTAKKI</sequence>
<dbReference type="InterPro" id="IPR006076">
    <property type="entry name" value="FAD-dep_OxRdtase"/>
</dbReference>
<evidence type="ECO:0000313" key="8">
    <source>
        <dbReference type="Proteomes" id="UP001374803"/>
    </source>
</evidence>
<dbReference type="InterPro" id="IPR038010">
    <property type="entry name" value="YhfW_C"/>
</dbReference>
<dbReference type="Gene3D" id="2.102.10.10">
    <property type="entry name" value="Rieske [2Fe-2S] iron-sulphur domain"/>
    <property type="match status" value="1"/>
</dbReference>
<evidence type="ECO:0000256" key="3">
    <source>
        <dbReference type="ARBA" id="ARBA00023004"/>
    </source>
</evidence>
<evidence type="ECO:0000313" key="7">
    <source>
        <dbReference type="EMBL" id="WXB03345.1"/>
    </source>
</evidence>
<keyword evidence="2" id="KW-0479">Metal-binding</keyword>
<dbReference type="Pfam" id="PF01266">
    <property type="entry name" value="DAO"/>
    <property type="match status" value="1"/>
</dbReference>
<evidence type="ECO:0000256" key="2">
    <source>
        <dbReference type="ARBA" id="ARBA00022723"/>
    </source>
</evidence>
<evidence type="ECO:0000256" key="1">
    <source>
        <dbReference type="ARBA" id="ARBA00022714"/>
    </source>
</evidence>
<dbReference type="SUPFAM" id="SSF51971">
    <property type="entry name" value="Nucleotide-binding domain"/>
    <property type="match status" value="1"/>
</dbReference>
<dbReference type="PRINTS" id="PR00162">
    <property type="entry name" value="RIESKE"/>
</dbReference>
<dbReference type="CDD" id="cd03477">
    <property type="entry name" value="Rieske_YhfW_C"/>
    <property type="match status" value="1"/>
</dbReference>
<dbReference type="PANTHER" id="PTHR13847">
    <property type="entry name" value="SARCOSINE DEHYDROGENASE-RELATED"/>
    <property type="match status" value="1"/>
</dbReference>
<dbReference type="Pfam" id="PF00355">
    <property type="entry name" value="Rieske"/>
    <property type="match status" value="1"/>
</dbReference>
<keyword evidence="1" id="KW-0001">2Fe-2S</keyword>
<keyword evidence="8" id="KW-1185">Reference proteome</keyword>
<reference evidence="7" key="1">
    <citation type="submission" date="2021-12" db="EMBL/GenBank/DDBJ databases">
        <title>Discovery of the Pendulisporaceae a myxobacterial family with distinct sporulation behavior and unique specialized metabolism.</title>
        <authorList>
            <person name="Garcia R."/>
            <person name="Popoff A."/>
            <person name="Bader C.D."/>
            <person name="Loehr J."/>
            <person name="Walesch S."/>
            <person name="Walt C."/>
            <person name="Boldt J."/>
            <person name="Bunk B."/>
            <person name="Haeckl F.J.F.P.J."/>
            <person name="Gunesch A.P."/>
            <person name="Birkelbach J."/>
            <person name="Nuebel U."/>
            <person name="Pietschmann T."/>
            <person name="Bach T."/>
            <person name="Mueller R."/>
        </authorList>
    </citation>
    <scope>NUCLEOTIDE SEQUENCE</scope>
    <source>
        <strain evidence="7">MSr11367</strain>
    </source>
</reference>
<keyword evidence="5" id="KW-1015">Disulfide bond</keyword>
<dbReference type="InterPro" id="IPR005805">
    <property type="entry name" value="Rieske_Fe-S_prot_C"/>
</dbReference>
<dbReference type="PROSITE" id="PS51296">
    <property type="entry name" value="RIESKE"/>
    <property type="match status" value="1"/>
</dbReference>
<keyword evidence="4" id="KW-0411">Iron-sulfur</keyword>
<dbReference type="InterPro" id="IPR036922">
    <property type="entry name" value="Rieske_2Fe-2S_sf"/>
</dbReference>
<evidence type="ECO:0000259" key="6">
    <source>
        <dbReference type="PROSITE" id="PS51296"/>
    </source>
</evidence>
<dbReference type="InterPro" id="IPR017941">
    <property type="entry name" value="Rieske_2Fe-2S"/>
</dbReference>
<dbReference type="Gene3D" id="3.50.50.60">
    <property type="entry name" value="FAD/NAD(P)-binding domain"/>
    <property type="match status" value="1"/>
</dbReference>
<dbReference type="SUPFAM" id="SSF50022">
    <property type="entry name" value="ISP domain"/>
    <property type="match status" value="1"/>
</dbReference>
<evidence type="ECO:0000256" key="4">
    <source>
        <dbReference type="ARBA" id="ARBA00023014"/>
    </source>
</evidence>
<accession>A0ABZ2L281</accession>
<dbReference type="EMBL" id="CP089983">
    <property type="protein sequence ID" value="WXB03345.1"/>
    <property type="molecule type" value="Genomic_DNA"/>
</dbReference>
<organism evidence="7 8">
    <name type="scientific">Pendulispora rubella</name>
    <dbReference type="NCBI Taxonomy" id="2741070"/>
    <lineage>
        <taxon>Bacteria</taxon>
        <taxon>Pseudomonadati</taxon>
        <taxon>Myxococcota</taxon>
        <taxon>Myxococcia</taxon>
        <taxon>Myxococcales</taxon>
        <taxon>Sorangiineae</taxon>
        <taxon>Pendulisporaceae</taxon>
        <taxon>Pendulispora</taxon>
    </lineage>
</organism>
<keyword evidence="3" id="KW-0408">Iron</keyword>
<dbReference type="RefSeq" id="WP_394832975.1">
    <property type="nucleotide sequence ID" value="NZ_CP089929.1"/>
</dbReference>
<protein>
    <submittedName>
        <fullName evidence="7">FAD-dependent oxidoreductase</fullName>
    </submittedName>
</protein>
<proteinExistence type="predicted"/>
<evidence type="ECO:0000256" key="5">
    <source>
        <dbReference type="ARBA" id="ARBA00023157"/>
    </source>
</evidence>